<dbReference type="InterPro" id="IPR011993">
    <property type="entry name" value="PH-like_dom_sf"/>
</dbReference>
<feature type="domain" description="PH" evidence="1">
    <location>
        <begin position="18"/>
        <end position="116"/>
    </location>
</feature>
<protein>
    <submittedName>
        <fullName evidence="2">PH domain-containing protein</fullName>
    </submittedName>
</protein>
<dbReference type="Gene3D" id="2.30.29.30">
    <property type="entry name" value="Pleckstrin-homology domain (PH domain)/Phosphotyrosine-binding domain (PTB)"/>
    <property type="match status" value="1"/>
</dbReference>
<dbReference type="Proteomes" id="UP001201812">
    <property type="component" value="Unassembled WGS sequence"/>
</dbReference>
<dbReference type="SUPFAM" id="SSF50729">
    <property type="entry name" value="PH domain-like"/>
    <property type="match status" value="1"/>
</dbReference>
<evidence type="ECO:0000313" key="2">
    <source>
        <dbReference type="EMBL" id="KAI1729501.1"/>
    </source>
</evidence>
<organism evidence="2 3">
    <name type="scientific">Ditylenchus destructor</name>
    <dbReference type="NCBI Taxonomy" id="166010"/>
    <lineage>
        <taxon>Eukaryota</taxon>
        <taxon>Metazoa</taxon>
        <taxon>Ecdysozoa</taxon>
        <taxon>Nematoda</taxon>
        <taxon>Chromadorea</taxon>
        <taxon>Rhabditida</taxon>
        <taxon>Tylenchina</taxon>
        <taxon>Tylenchomorpha</taxon>
        <taxon>Sphaerularioidea</taxon>
        <taxon>Anguinidae</taxon>
        <taxon>Anguininae</taxon>
        <taxon>Ditylenchus</taxon>
    </lineage>
</organism>
<evidence type="ECO:0000313" key="3">
    <source>
        <dbReference type="Proteomes" id="UP001201812"/>
    </source>
</evidence>
<dbReference type="PROSITE" id="PS50003">
    <property type="entry name" value="PH_DOMAIN"/>
    <property type="match status" value="1"/>
</dbReference>
<dbReference type="AlphaFoldDB" id="A0AAD4RE03"/>
<reference evidence="2" key="1">
    <citation type="submission" date="2022-01" db="EMBL/GenBank/DDBJ databases">
        <title>Genome Sequence Resource for Two Populations of Ditylenchus destructor, the Migratory Endoparasitic Phytonematode.</title>
        <authorList>
            <person name="Zhang H."/>
            <person name="Lin R."/>
            <person name="Xie B."/>
        </authorList>
    </citation>
    <scope>NUCLEOTIDE SEQUENCE</scope>
    <source>
        <strain evidence="2">BazhouSP</strain>
    </source>
</reference>
<dbReference type="EMBL" id="JAKKPZ010000001">
    <property type="protein sequence ID" value="KAI1729501.1"/>
    <property type="molecule type" value="Genomic_DNA"/>
</dbReference>
<gene>
    <name evidence="2" type="ORF">DdX_01743</name>
</gene>
<accession>A0AAD4RE03</accession>
<evidence type="ECO:0000259" key="1">
    <source>
        <dbReference type="PROSITE" id="PS50003"/>
    </source>
</evidence>
<dbReference type="InterPro" id="IPR001849">
    <property type="entry name" value="PH_domain"/>
</dbReference>
<comment type="caution">
    <text evidence="2">The sequence shown here is derived from an EMBL/GenBank/DDBJ whole genome shotgun (WGS) entry which is preliminary data.</text>
</comment>
<dbReference type="Pfam" id="PF00169">
    <property type="entry name" value="PH"/>
    <property type="match status" value="1"/>
</dbReference>
<keyword evidence="3" id="KW-1185">Reference proteome</keyword>
<dbReference type="SMART" id="SM00233">
    <property type="entry name" value="PH"/>
    <property type="match status" value="1"/>
</dbReference>
<proteinExistence type="predicted"/>
<name>A0AAD4RE03_9BILA</name>
<sequence>MLANGTALVELITDRSYDRKISGNLFLLQDDSRWRKLFGILKANILFLFESEDDLKQPSLIILVEDSLIELADDNVTGRQFSFSIKFKTTGRTFYLATLDFKSLGNWISFLTICSMDYISATKQSLQAAMSGTDESMGVTAPIEETPEKTLPSA</sequence>